<name>A0ABP3M073_9DEIO</name>
<evidence type="ECO:0000313" key="1">
    <source>
        <dbReference type="EMBL" id="GAA0510377.1"/>
    </source>
</evidence>
<reference evidence="2" key="1">
    <citation type="journal article" date="2019" name="Int. J. Syst. Evol. Microbiol.">
        <title>The Global Catalogue of Microorganisms (GCM) 10K type strain sequencing project: providing services to taxonomists for standard genome sequencing and annotation.</title>
        <authorList>
            <consortium name="The Broad Institute Genomics Platform"/>
            <consortium name="The Broad Institute Genome Sequencing Center for Infectious Disease"/>
            <person name="Wu L."/>
            <person name="Ma J."/>
        </authorList>
    </citation>
    <scope>NUCLEOTIDE SEQUENCE [LARGE SCALE GENOMIC DNA]</scope>
    <source>
        <strain evidence="2">JCM 14368</strain>
    </source>
</reference>
<keyword evidence="2" id="KW-1185">Reference proteome</keyword>
<protein>
    <submittedName>
        <fullName evidence="1">Uncharacterized protein</fullName>
    </submittedName>
</protein>
<proteinExistence type="predicted"/>
<evidence type="ECO:0000313" key="2">
    <source>
        <dbReference type="Proteomes" id="UP001500191"/>
    </source>
</evidence>
<dbReference type="Proteomes" id="UP001500191">
    <property type="component" value="Unassembled WGS sequence"/>
</dbReference>
<accession>A0ABP3M073</accession>
<sequence>MNSDLNVPLQLERLVAYRADGSVSPVVVAGRLSPDGVFGGPEQRGEAASTEAVQEGVAFAAALAGAMSSLTESSDTDTPYVPFVLPRTFTPEELGRVDWLGLLPLPTGEVEVEVTESDFRVAERLARREADGNAADFYAPEEVQAIRAAQALFLAHPERGLVTVTAGRVALLLIDVARLPLGTWAGVATLRIDT</sequence>
<organism evidence="1 2">
    <name type="scientific">Deinococcus depolymerans</name>
    <dbReference type="NCBI Taxonomy" id="392408"/>
    <lineage>
        <taxon>Bacteria</taxon>
        <taxon>Thermotogati</taxon>
        <taxon>Deinococcota</taxon>
        <taxon>Deinococci</taxon>
        <taxon>Deinococcales</taxon>
        <taxon>Deinococcaceae</taxon>
        <taxon>Deinococcus</taxon>
    </lineage>
</organism>
<gene>
    <name evidence="1" type="ORF">GCM10008937_17800</name>
</gene>
<comment type="caution">
    <text evidence="1">The sequence shown here is derived from an EMBL/GenBank/DDBJ whole genome shotgun (WGS) entry which is preliminary data.</text>
</comment>
<dbReference type="RefSeq" id="WP_343757910.1">
    <property type="nucleotide sequence ID" value="NZ_BAAADB010000014.1"/>
</dbReference>
<dbReference type="EMBL" id="BAAADB010000014">
    <property type="protein sequence ID" value="GAA0510377.1"/>
    <property type="molecule type" value="Genomic_DNA"/>
</dbReference>